<dbReference type="GO" id="GO:0030687">
    <property type="term" value="C:preribosome, large subunit precursor"/>
    <property type="evidence" value="ECO:0007669"/>
    <property type="project" value="TreeGrafter"/>
</dbReference>
<dbReference type="GeneID" id="18247181"/>
<dbReference type="EMBL" id="GL996521">
    <property type="protein sequence ID" value="EGV64286.1"/>
    <property type="molecule type" value="Genomic_DNA"/>
</dbReference>
<name>G3B3Y4_CANTC</name>
<dbReference type="AlphaFoldDB" id="G3B3Y4"/>
<evidence type="ECO:0000256" key="1">
    <source>
        <dbReference type="ARBA" id="ARBA00004123"/>
    </source>
</evidence>
<evidence type="ECO:0000313" key="9">
    <source>
        <dbReference type="Proteomes" id="UP000000707"/>
    </source>
</evidence>
<sequence length="172" mass="19343">MGKKSISKHSRAARRGEAESHEAKELQKVAKQESEVKKSIIRNSILSENLLAKKLESKRNKKNKVAKNVAGSRARTSNMNGILSAKIQNSVARYNFIKTNRKSGWDKINDDIRRSSNVTENTSTSKSVNQQEEEDEYVKQFFEGSGVNIADETKATPNPRSNMFALLEENDV</sequence>
<dbReference type="PANTHER" id="PTHR28280">
    <property type="entry name" value="SHUTTLING PRE-60S FACTOR ECM1"/>
    <property type="match status" value="1"/>
</dbReference>
<evidence type="ECO:0000256" key="2">
    <source>
        <dbReference type="ARBA" id="ARBA00004496"/>
    </source>
</evidence>
<accession>G3B3Y4</accession>
<evidence type="ECO:0000256" key="6">
    <source>
        <dbReference type="ARBA" id="ARBA00023242"/>
    </source>
</evidence>
<dbReference type="Proteomes" id="UP000000707">
    <property type="component" value="Unassembled WGS sequence"/>
</dbReference>
<keyword evidence="3" id="KW-0813">Transport</keyword>
<dbReference type="OrthoDB" id="4068492at2759"/>
<feature type="compositionally biased region" description="Basic and acidic residues" evidence="7">
    <location>
        <begin position="14"/>
        <end position="34"/>
    </location>
</feature>
<evidence type="ECO:0000313" key="8">
    <source>
        <dbReference type="EMBL" id="EGV64286.1"/>
    </source>
</evidence>
<keyword evidence="5" id="KW-0690">Ribosome biogenesis</keyword>
<dbReference type="InterPro" id="IPR053278">
    <property type="entry name" value="Pre-60S_factor_ECM1"/>
</dbReference>
<comment type="subcellular location">
    <subcellularLocation>
        <location evidence="2">Cytoplasm</location>
    </subcellularLocation>
    <subcellularLocation>
        <location evidence="1">Nucleus</location>
    </subcellularLocation>
</comment>
<evidence type="ECO:0000256" key="5">
    <source>
        <dbReference type="ARBA" id="ARBA00022517"/>
    </source>
</evidence>
<reference evidence="8 9" key="1">
    <citation type="journal article" date="2011" name="Proc. Natl. Acad. Sci. U.S.A.">
        <title>Comparative genomics of xylose-fermenting fungi for enhanced biofuel production.</title>
        <authorList>
            <person name="Wohlbach D.J."/>
            <person name="Kuo A."/>
            <person name="Sato T.K."/>
            <person name="Potts K.M."/>
            <person name="Salamov A.A."/>
            <person name="LaButti K.M."/>
            <person name="Sun H."/>
            <person name="Clum A."/>
            <person name="Pangilinan J.L."/>
            <person name="Lindquist E.A."/>
            <person name="Lucas S."/>
            <person name="Lapidus A."/>
            <person name="Jin M."/>
            <person name="Gunawan C."/>
            <person name="Balan V."/>
            <person name="Dale B.E."/>
            <person name="Jeffries T.W."/>
            <person name="Zinkel R."/>
            <person name="Barry K.W."/>
            <person name="Grigoriev I.V."/>
            <person name="Gasch A.P."/>
        </authorList>
    </citation>
    <scope>NUCLEOTIDE SEQUENCE [LARGE SCALE GENOMIC DNA]</scope>
    <source>
        <strain evidence="8">ATCC 10573</strain>
        <strain evidence="9">ATCC 10573 / BCRC 21748 / CBS 615 / JCM 9827 / NBRC 10315 / NRRL Y-1498 / VKM Y-70</strain>
    </source>
</reference>
<dbReference type="PANTHER" id="PTHR28280:SF1">
    <property type="entry name" value="SHUTTLING PRE-60S FACTOR ECM1"/>
    <property type="match status" value="1"/>
</dbReference>
<dbReference type="KEGG" id="cten:18247181"/>
<organism evidence="9">
    <name type="scientific">Candida tenuis (strain ATCC 10573 / BCRC 21748 / CBS 615 / JCM 9827 / NBRC 10315 / NRRL Y-1498 / VKM Y-70)</name>
    <name type="common">Yeast</name>
    <name type="synonym">Yamadazyma tenuis</name>
    <dbReference type="NCBI Taxonomy" id="590646"/>
    <lineage>
        <taxon>Eukaryota</taxon>
        <taxon>Fungi</taxon>
        <taxon>Dikarya</taxon>
        <taxon>Ascomycota</taxon>
        <taxon>Saccharomycotina</taxon>
        <taxon>Pichiomycetes</taxon>
        <taxon>Debaryomycetaceae</taxon>
        <taxon>Yamadazyma</taxon>
    </lineage>
</organism>
<dbReference type="EMBL" id="GL996521">
    <property type="protein sequence ID" value="EGV64285.1"/>
    <property type="molecule type" value="Genomic_DNA"/>
</dbReference>
<dbReference type="eggNOG" id="ENOG502SB5K">
    <property type="taxonomic scope" value="Eukaryota"/>
</dbReference>
<dbReference type="HOGENOM" id="CLU_090725_1_0_1"/>
<feature type="compositionally biased region" description="Basic residues" evidence="7">
    <location>
        <begin position="1"/>
        <end position="13"/>
    </location>
</feature>
<dbReference type="GO" id="GO:0005730">
    <property type="term" value="C:nucleolus"/>
    <property type="evidence" value="ECO:0007669"/>
    <property type="project" value="TreeGrafter"/>
</dbReference>
<dbReference type="GO" id="GO:0000055">
    <property type="term" value="P:ribosomal large subunit export from nucleus"/>
    <property type="evidence" value="ECO:0007669"/>
    <property type="project" value="TreeGrafter"/>
</dbReference>
<proteinExistence type="predicted"/>
<keyword evidence="9" id="KW-1185">Reference proteome</keyword>
<dbReference type="InterPro" id="IPR022784">
    <property type="entry name" value="Ribosome_bgen_Alb1"/>
</dbReference>
<dbReference type="STRING" id="590646.G3B3Y4"/>
<evidence type="ECO:0000256" key="7">
    <source>
        <dbReference type="SAM" id="MobiDB-lite"/>
    </source>
</evidence>
<evidence type="ECO:0000256" key="3">
    <source>
        <dbReference type="ARBA" id="ARBA00022448"/>
    </source>
</evidence>
<dbReference type="Pfam" id="PF09135">
    <property type="entry name" value="Alb1"/>
    <property type="match status" value="1"/>
</dbReference>
<gene>
    <name evidence="8" type="ORF">CANTEDRAFT_113916</name>
</gene>
<keyword evidence="6" id="KW-0539">Nucleus</keyword>
<dbReference type="GO" id="GO:0005737">
    <property type="term" value="C:cytoplasm"/>
    <property type="evidence" value="ECO:0007669"/>
    <property type="project" value="UniProtKB-SubCell"/>
</dbReference>
<protein>
    <submittedName>
        <fullName evidence="8">Uncharacterized protein</fullName>
    </submittedName>
</protein>
<keyword evidence="4" id="KW-0963">Cytoplasm</keyword>
<feature type="region of interest" description="Disordered" evidence="7">
    <location>
        <begin position="1"/>
        <end position="34"/>
    </location>
</feature>
<evidence type="ECO:0000256" key="4">
    <source>
        <dbReference type="ARBA" id="ARBA00022490"/>
    </source>
</evidence>